<organism evidence="4 5">
    <name type="scientific">Pedobacter endophyticus</name>
    <dbReference type="NCBI Taxonomy" id="2789740"/>
    <lineage>
        <taxon>Bacteria</taxon>
        <taxon>Pseudomonadati</taxon>
        <taxon>Bacteroidota</taxon>
        <taxon>Sphingobacteriia</taxon>
        <taxon>Sphingobacteriales</taxon>
        <taxon>Sphingobacteriaceae</taxon>
        <taxon>Pedobacter</taxon>
    </lineage>
</organism>
<dbReference type="Gene3D" id="2.70.98.50">
    <property type="entry name" value="putative glycoside hydrolase family protein from bacillus halodurans"/>
    <property type="match status" value="1"/>
</dbReference>
<dbReference type="InterPro" id="IPR054363">
    <property type="entry name" value="GH95_cat"/>
</dbReference>
<dbReference type="Pfam" id="PF14498">
    <property type="entry name" value="Glyco_hyd_65N_2"/>
    <property type="match status" value="1"/>
</dbReference>
<dbReference type="InterPro" id="IPR027414">
    <property type="entry name" value="GH95_N_dom"/>
</dbReference>
<dbReference type="InterPro" id="IPR008928">
    <property type="entry name" value="6-hairpin_glycosidase_sf"/>
</dbReference>
<accession>A0A7S9L3N3</accession>
<dbReference type="Pfam" id="PF22124">
    <property type="entry name" value="Glyco_hydro_95_cat"/>
    <property type="match status" value="1"/>
</dbReference>
<feature type="domain" description="Glycosyl hydrolase family 95 catalytic" evidence="3">
    <location>
        <begin position="316"/>
        <end position="726"/>
    </location>
</feature>
<evidence type="ECO:0000313" key="4">
    <source>
        <dbReference type="EMBL" id="QPH41922.1"/>
    </source>
</evidence>
<evidence type="ECO:0000259" key="3">
    <source>
        <dbReference type="Pfam" id="PF22124"/>
    </source>
</evidence>
<keyword evidence="5" id="KW-1185">Reference proteome</keyword>
<name>A0A7S9L3N3_9SPHI</name>
<dbReference type="InterPro" id="IPR012341">
    <property type="entry name" value="6hp_glycosidase-like_sf"/>
</dbReference>
<feature type="domain" description="Alpha fucosidase A-like C-terminal" evidence="2">
    <location>
        <begin position="729"/>
        <end position="800"/>
    </location>
</feature>
<reference evidence="4 5" key="1">
    <citation type="submission" date="2020-11" db="EMBL/GenBank/DDBJ databases">
        <title>Pedobacter endophytica, an endophytic bacteria isolated form Carex pumila.</title>
        <authorList>
            <person name="Peng Y."/>
            <person name="Jiang L."/>
            <person name="Lee J."/>
        </authorList>
    </citation>
    <scope>NUCLEOTIDE SEQUENCE [LARGE SCALE GENOMIC DNA]</scope>
    <source>
        <strain evidence="4 5">JBR3-12</strain>
    </source>
</reference>
<feature type="domain" description="Glycosyl hydrolase family 95 N-terminal" evidence="1">
    <location>
        <begin position="32"/>
        <end position="289"/>
    </location>
</feature>
<dbReference type="AlphaFoldDB" id="A0A7S9L3N3"/>
<evidence type="ECO:0000313" key="5">
    <source>
        <dbReference type="Proteomes" id="UP000594759"/>
    </source>
</evidence>
<dbReference type="SUPFAM" id="SSF48208">
    <property type="entry name" value="Six-hairpin glycosidases"/>
    <property type="match status" value="1"/>
</dbReference>
<gene>
    <name evidence="4" type="ORF">IZT61_18535</name>
</gene>
<keyword evidence="4" id="KW-0378">Hydrolase</keyword>
<sequence>MMKKINVIITIIGMLTGTVSVVRSQSNYTDKIWYNSPANAAVQDTAAGWKSDPEWLKALPVGNGFLGAMVFGDVNQERIQLNEKSLWSGSVADNDNPEAAKYIPEIRNLLFEGKYKEATELTNKTQVCKGKGSGHGNGANVPFGCYQTLGDLMLDFDKKSAYKNYYRELDLITGVALTSYEQDGVKYKREVFTSYPDQALVIRLTASKPNSLSFSMALNRPERFKTQAKNNRLIMSGVLTNGKGGDGMRYKTYAIPQLTGGTLKANGNTLKITKATSVTIILTAATNYRLHYPDYTNINFEKELDATTQKVTAKKYELLRQRHISDFSSFMKRSILHLNNSTNNLPTNELMLNNVQSQKEASLYGLYYQYGRYLLLSSSREGSLPANLQGIWANKIQTPWNGDYHTDINVQMNYWPAEVTNLSASHNQLIDLVLSLLEPGKRTAKTQYQMNGWVLHPITNVWGYTSPGEHPSWGMHVGGGGWICQHLWEHYAFTKDDAYLAKVFPVLKEASVFFLDWLVKDPKTGKLVSGPSSSPENSFYSPDGIKASISMGPAHDQEVIYELFTNTLKAAGILKINDPDFLNKLTKARENLARPKIGSDGRLQEWAEEFREVEVEHRHLSHLYAFYPGNEITMSKTPELAEAVRKSLLARGDAGVGWTYAWKIALWARLMDGDKALQLLNTQLRPSFEMDTKNNDGGGTYYNLFCAGPPFQIDGNLGVVGGMAEMFLQSHEDFISLLPALPTAWKDGSITGLVARGGLVVDLSWKNHKLVSASITAKNGGDFKLKYKGKITTHQLKSNQKVMLTDFTNSPDKD</sequence>
<dbReference type="GO" id="GO:0004560">
    <property type="term" value="F:alpha-L-fucosidase activity"/>
    <property type="evidence" value="ECO:0007669"/>
    <property type="project" value="InterPro"/>
</dbReference>
<dbReference type="GO" id="GO:0005975">
    <property type="term" value="P:carbohydrate metabolic process"/>
    <property type="evidence" value="ECO:0007669"/>
    <property type="project" value="InterPro"/>
</dbReference>
<dbReference type="KEGG" id="pex:IZT61_18535"/>
<dbReference type="InterPro" id="IPR049053">
    <property type="entry name" value="AFCA-like_C"/>
</dbReference>
<dbReference type="PIRSF" id="PIRSF007663">
    <property type="entry name" value="UCP007663"/>
    <property type="match status" value="1"/>
</dbReference>
<proteinExistence type="predicted"/>
<evidence type="ECO:0000259" key="2">
    <source>
        <dbReference type="Pfam" id="PF21307"/>
    </source>
</evidence>
<dbReference type="PANTHER" id="PTHR31084:SF0">
    <property type="entry name" value="ALPHA-L-FUCOSIDASE 2"/>
    <property type="match status" value="1"/>
</dbReference>
<dbReference type="EMBL" id="CP064939">
    <property type="protein sequence ID" value="QPH41922.1"/>
    <property type="molecule type" value="Genomic_DNA"/>
</dbReference>
<dbReference type="InterPro" id="IPR016518">
    <property type="entry name" value="Alpha-L-fucosidase"/>
</dbReference>
<dbReference type="Gene3D" id="1.50.10.10">
    <property type="match status" value="1"/>
</dbReference>
<dbReference type="Proteomes" id="UP000594759">
    <property type="component" value="Chromosome"/>
</dbReference>
<dbReference type="PANTHER" id="PTHR31084">
    <property type="entry name" value="ALPHA-L-FUCOSIDASE 2"/>
    <property type="match status" value="1"/>
</dbReference>
<dbReference type="Pfam" id="PF21307">
    <property type="entry name" value="Glyco_hydro_95_C"/>
    <property type="match status" value="1"/>
</dbReference>
<evidence type="ECO:0000259" key="1">
    <source>
        <dbReference type="Pfam" id="PF14498"/>
    </source>
</evidence>
<protein>
    <submittedName>
        <fullName evidence="4">Glycoside hydrolase family 95 protein</fullName>
    </submittedName>
</protein>